<keyword evidence="3" id="KW-0808">Transferase</keyword>
<dbReference type="OrthoDB" id="9815923at2"/>
<evidence type="ECO:0000313" key="3">
    <source>
        <dbReference type="EMBL" id="PJI85110.1"/>
    </source>
</evidence>
<proteinExistence type="inferred from homology"/>
<feature type="domain" description="Glycosyltransferase 2-like" evidence="2">
    <location>
        <begin position="5"/>
        <end position="89"/>
    </location>
</feature>
<evidence type="ECO:0000259" key="2">
    <source>
        <dbReference type="Pfam" id="PF00535"/>
    </source>
</evidence>
<dbReference type="Pfam" id="PF00535">
    <property type="entry name" value="Glycos_transf_2"/>
    <property type="match status" value="1"/>
</dbReference>
<protein>
    <submittedName>
        <fullName evidence="3">Glycosyltransferase involved in cell wall biosynthesis</fullName>
    </submittedName>
</protein>
<name>A0A2M8W2H6_9RHOB</name>
<accession>A0A2M8W2H6</accession>
<keyword evidence="4" id="KW-1185">Reference proteome</keyword>
<evidence type="ECO:0000313" key="4">
    <source>
        <dbReference type="Proteomes" id="UP000228531"/>
    </source>
</evidence>
<comment type="caution">
    <text evidence="3">The sequence shown here is derived from an EMBL/GenBank/DDBJ whole genome shotgun (WGS) entry which is preliminary data.</text>
</comment>
<dbReference type="CDD" id="cd02511">
    <property type="entry name" value="Beta4Glucosyltransferase"/>
    <property type="match status" value="1"/>
</dbReference>
<evidence type="ECO:0000256" key="1">
    <source>
        <dbReference type="ARBA" id="ARBA00038494"/>
    </source>
</evidence>
<reference evidence="3 4" key="1">
    <citation type="submission" date="2017-11" db="EMBL/GenBank/DDBJ databases">
        <title>Genomic Encyclopedia of Archaeal and Bacterial Type Strains, Phase II (KMG-II): From Individual Species to Whole Genera.</title>
        <authorList>
            <person name="Goeker M."/>
        </authorList>
    </citation>
    <scope>NUCLEOTIDE SEQUENCE [LARGE SCALE GENOMIC DNA]</scope>
    <source>
        <strain evidence="3 4">DSM 29128</strain>
    </source>
</reference>
<dbReference type="Gene3D" id="3.90.550.10">
    <property type="entry name" value="Spore Coat Polysaccharide Biosynthesis Protein SpsA, Chain A"/>
    <property type="match status" value="1"/>
</dbReference>
<gene>
    <name evidence="3" type="ORF">BC777_3106</name>
</gene>
<dbReference type="RefSeq" id="WP_100369060.1">
    <property type="nucleotide sequence ID" value="NZ_PGTY01000003.1"/>
</dbReference>
<dbReference type="SUPFAM" id="SSF53448">
    <property type="entry name" value="Nucleotide-diphospho-sugar transferases"/>
    <property type="match status" value="1"/>
</dbReference>
<dbReference type="Proteomes" id="UP000228531">
    <property type="component" value="Unassembled WGS sequence"/>
</dbReference>
<organism evidence="3 4">
    <name type="scientific">Yoonia maricola</name>
    <dbReference type="NCBI Taxonomy" id="420999"/>
    <lineage>
        <taxon>Bacteria</taxon>
        <taxon>Pseudomonadati</taxon>
        <taxon>Pseudomonadota</taxon>
        <taxon>Alphaproteobacteria</taxon>
        <taxon>Rhodobacterales</taxon>
        <taxon>Paracoccaceae</taxon>
        <taxon>Yoonia</taxon>
    </lineage>
</organism>
<dbReference type="PANTHER" id="PTHR43630">
    <property type="entry name" value="POLY-BETA-1,6-N-ACETYL-D-GLUCOSAMINE SYNTHASE"/>
    <property type="match status" value="1"/>
</dbReference>
<dbReference type="InterPro" id="IPR029044">
    <property type="entry name" value="Nucleotide-diphossugar_trans"/>
</dbReference>
<dbReference type="PANTHER" id="PTHR43630:SF2">
    <property type="entry name" value="GLYCOSYLTRANSFERASE"/>
    <property type="match status" value="1"/>
</dbReference>
<dbReference type="AlphaFoldDB" id="A0A2M8W2H6"/>
<sequence length="305" mass="33777">MTQLTVIILTFDEAKHIARAIASVRDLADRILVVDSGSTDATVRIASDLGAEVLYHPWTNHAAQFNWALDQIAGQPGWVLRLDADEVVTTALAVEISAGLPDVAGCYVGRGIKFMGQLVRHGGVFPVPTLRLFRNGRARCEARWMDEHILVDGPTANLRGQIIDDNRNPLDWWVAKHNGYASGEVVDILNREHGFLPVSHDLPGRGSVAAKRWIKLHLYRRLPAGLRAGAYFLYRYILRGGFRDGAQARAFHVLQGFWYRYLVDVKLAEVKRHMAATGVAPAEAIHAVLDIDVTPPRRASKKVAA</sequence>
<dbReference type="InterPro" id="IPR001173">
    <property type="entry name" value="Glyco_trans_2-like"/>
</dbReference>
<dbReference type="GO" id="GO:0016740">
    <property type="term" value="F:transferase activity"/>
    <property type="evidence" value="ECO:0007669"/>
    <property type="project" value="UniProtKB-KW"/>
</dbReference>
<dbReference type="EMBL" id="PGTY01000003">
    <property type="protein sequence ID" value="PJI85110.1"/>
    <property type="molecule type" value="Genomic_DNA"/>
</dbReference>
<comment type="similarity">
    <text evidence="1">Belongs to the glycosyltransferase 2 family. WaaE/KdtX subfamily.</text>
</comment>